<evidence type="ECO:0000256" key="4">
    <source>
        <dbReference type="ARBA" id="ARBA00022692"/>
    </source>
</evidence>
<feature type="region of interest" description="Disordered" evidence="8">
    <location>
        <begin position="409"/>
        <end position="443"/>
    </location>
</feature>
<feature type="region of interest" description="Disordered" evidence="8">
    <location>
        <begin position="293"/>
        <end position="312"/>
    </location>
</feature>
<feature type="domain" description="ZP" evidence="10">
    <location>
        <begin position="13"/>
        <end position="258"/>
    </location>
</feature>
<dbReference type="SMART" id="SM00241">
    <property type="entry name" value="ZP"/>
    <property type="match status" value="1"/>
</dbReference>
<dbReference type="GO" id="GO:0005886">
    <property type="term" value="C:plasma membrane"/>
    <property type="evidence" value="ECO:0007669"/>
    <property type="project" value="UniProtKB-SubCell"/>
</dbReference>
<dbReference type="PANTHER" id="PTHR22907">
    <property type="entry name" value="GH04558P"/>
    <property type="match status" value="1"/>
</dbReference>
<keyword evidence="7 9" id="KW-0472">Membrane</keyword>
<protein>
    <submittedName>
        <fullName evidence="12">ZP domain-containing protein</fullName>
    </submittedName>
</protein>
<keyword evidence="5" id="KW-0732">Signal</keyword>
<dbReference type="WBParaSite" id="PSU_v2.g5679.t1">
    <property type="protein sequence ID" value="PSU_v2.g5679.t1"/>
    <property type="gene ID" value="PSU_v2.g5679"/>
</dbReference>
<name>A0A914Z008_9BILA</name>
<reference evidence="12" key="1">
    <citation type="submission" date="2022-11" db="UniProtKB">
        <authorList>
            <consortium name="WormBaseParasite"/>
        </authorList>
    </citation>
    <scope>IDENTIFICATION</scope>
</reference>
<accession>A0A914Z008</accession>
<keyword evidence="2" id="KW-0193">Cuticle</keyword>
<keyword evidence="4 9" id="KW-0812">Transmembrane</keyword>
<evidence type="ECO:0000256" key="6">
    <source>
        <dbReference type="ARBA" id="ARBA00022989"/>
    </source>
</evidence>
<dbReference type="InterPro" id="IPR057475">
    <property type="entry name" value="CUT_C"/>
</dbReference>
<comment type="subcellular location">
    <subcellularLocation>
        <location evidence="1">Cell membrane</location>
        <topology evidence="1">Single-pass type I membrane protein</topology>
    </subcellularLocation>
</comment>
<organism evidence="11 12">
    <name type="scientific">Panagrolaimus superbus</name>
    <dbReference type="NCBI Taxonomy" id="310955"/>
    <lineage>
        <taxon>Eukaryota</taxon>
        <taxon>Metazoa</taxon>
        <taxon>Ecdysozoa</taxon>
        <taxon>Nematoda</taxon>
        <taxon>Chromadorea</taxon>
        <taxon>Rhabditida</taxon>
        <taxon>Tylenchina</taxon>
        <taxon>Panagrolaimomorpha</taxon>
        <taxon>Panagrolaimoidea</taxon>
        <taxon>Panagrolaimidae</taxon>
        <taxon>Panagrolaimus</taxon>
    </lineage>
</organism>
<dbReference type="AlphaFoldDB" id="A0A914Z008"/>
<dbReference type="Pfam" id="PF25057">
    <property type="entry name" value="CUT_N"/>
    <property type="match status" value="1"/>
</dbReference>
<evidence type="ECO:0000256" key="1">
    <source>
        <dbReference type="ARBA" id="ARBA00004251"/>
    </source>
</evidence>
<evidence type="ECO:0000313" key="12">
    <source>
        <dbReference type="WBParaSite" id="PSU_v2.g5679.t1"/>
    </source>
</evidence>
<dbReference type="GO" id="GO:0042302">
    <property type="term" value="F:structural constituent of cuticle"/>
    <property type="evidence" value="ECO:0007669"/>
    <property type="project" value="UniProtKB-KW"/>
</dbReference>
<dbReference type="Pfam" id="PF25301">
    <property type="entry name" value="CUT_C"/>
    <property type="match status" value="1"/>
</dbReference>
<keyword evidence="3" id="KW-1003">Cell membrane</keyword>
<keyword evidence="6 9" id="KW-1133">Transmembrane helix</keyword>
<feature type="compositionally biased region" description="Low complexity" evidence="8">
    <location>
        <begin position="293"/>
        <end position="305"/>
    </location>
</feature>
<dbReference type="PROSITE" id="PS51034">
    <property type="entry name" value="ZP_2"/>
    <property type="match status" value="1"/>
</dbReference>
<evidence type="ECO:0000256" key="5">
    <source>
        <dbReference type="ARBA" id="ARBA00022729"/>
    </source>
</evidence>
<evidence type="ECO:0000256" key="9">
    <source>
        <dbReference type="SAM" id="Phobius"/>
    </source>
</evidence>
<evidence type="ECO:0000259" key="10">
    <source>
        <dbReference type="PROSITE" id="PS51034"/>
    </source>
</evidence>
<feature type="transmembrane region" description="Helical" evidence="9">
    <location>
        <begin position="494"/>
        <end position="519"/>
    </location>
</feature>
<evidence type="ECO:0000313" key="11">
    <source>
        <dbReference type="Proteomes" id="UP000887577"/>
    </source>
</evidence>
<sequence>MIDNSLIGVPLIECSENAVTFTVKTKSSFRGNIYVRGKYDVPQCRQEYFNQDYNGATLSVPIGECGMTRVRQLDPNGMNYVLVFVAQFNPIFLTKNDRAYNVRCFYAHTENTVNAELEVDLLPTESLEQATIMKPICQYSLRTETADGPVVRLAKVGDPIVHRFECDNPNYGMLVKNCYVDDGAGNNKQVLDARGCPISFSANSPTILGELTYDSDLNRAFVTVDAVRFPDRGNMQFQCQIQICSKREEQCVGITPPNCPAITKSEFIPNSRINTKVNPTQIIGTFEELTTFSPSTRRNNNNPSFIPSEGKGIVTASNQPFPTFARRNDIPPSADHARAFAPFAPNLIQPERIAAHQNYNFPYFRKKDSPLLSSKNESDNDDDAIVHFDNDIHNEKAWQEKPILLKRPNRSTRPYSNIPSSTTPSIHANAASTLNEKPNPRMRRDEEQTLDVIAEPIYIQDVGEDAPTSDDSSNYHDITKDNIWVKESYCTDKYGIYALSLSFALLALLALPSAIYTFYDIVFMRSKRRKGLISANSHFGTFLPPSTITNNLQNHIRPLNTEVNNQEIPFGIPRITPRQILNNR</sequence>
<dbReference type="Proteomes" id="UP000887577">
    <property type="component" value="Unplaced"/>
</dbReference>
<keyword evidence="11" id="KW-1185">Reference proteome</keyword>
<feature type="compositionally biased region" description="Polar residues" evidence="8">
    <location>
        <begin position="411"/>
        <end position="436"/>
    </location>
</feature>
<proteinExistence type="predicted"/>
<dbReference type="InterPro" id="IPR051962">
    <property type="entry name" value="Cuticlin"/>
</dbReference>
<evidence type="ECO:0000256" key="7">
    <source>
        <dbReference type="ARBA" id="ARBA00023136"/>
    </source>
</evidence>
<evidence type="ECO:0000256" key="8">
    <source>
        <dbReference type="SAM" id="MobiDB-lite"/>
    </source>
</evidence>
<evidence type="ECO:0000256" key="3">
    <source>
        <dbReference type="ARBA" id="ARBA00022475"/>
    </source>
</evidence>
<dbReference type="InterPro" id="IPR056953">
    <property type="entry name" value="CUT_N"/>
</dbReference>
<evidence type="ECO:0000256" key="2">
    <source>
        <dbReference type="ARBA" id="ARBA00022460"/>
    </source>
</evidence>
<dbReference type="InterPro" id="IPR001507">
    <property type="entry name" value="ZP_dom"/>
</dbReference>
<dbReference type="PANTHER" id="PTHR22907:SF12">
    <property type="entry name" value="ZP DOMAIN-CONTAINING PROTEIN"/>
    <property type="match status" value="1"/>
</dbReference>